<dbReference type="Proteomes" id="UP000190648">
    <property type="component" value="Unassembled WGS sequence"/>
</dbReference>
<evidence type="ECO:0000256" key="1">
    <source>
        <dbReference type="SAM" id="Coils"/>
    </source>
</evidence>
<dbReference type="GO" id="GO:0003714">
    <property type="term" value="F:transcription corepressor activity"/>
    <property type="evidence" value="ECO:0007669"/>
    <property type="project" value="TreeGrafter"/>
</dbReference>
<keyword evidence="1" id="KW-0175">Coiled coil</keyword>
<evidence type="ECO:0000313" key="4">
    <source>
        <dbReference type="Proteomes" id="UP000190648"/>
    </source>
</evidence>
<feature type="region of interest" description="Disordered" evidence="2">
    <location>
        <begin position="500"/>
        <end position="537"/>
    </location>
</feature>
<dbReference type="EMBL" id="LSYS01004095">
    <property type="protein sequence ID" value="OPJ81072.1"/>
    <property type="molecule type" value="Genomic_DNA"/>
</dbReference>
<feature type="region of interest" description="Disordered" evidence="2">
    <location>
        <begin position="946"/>
        <end position="1053"/>
    </location>
</feature>
<dbReference type="PANTHER" id="PTHR13308">
    <property type="entry name" value="NEDD4-BINDING PROTEIN 2-LIKE 1"/>
    <property type="match status" value="1"/>
</dbReference>
<name>A0A1V4K9D1_PATFA</name>
<feature type="coiled-coil region" evidence="1">
    <location>
        <begin position="362"/>
        <end position="389"/>
    </location>
</feature>
<comment type="caution">
    <text evidence="3">The sequence shown here is derived from an EMBL/GenBank/DDBJ whole genome shotgun (WGS) entry which is preliminary data.</text>
</comment>
<dbReference type="GO" id="GO:0000122">
    <property type="term" value="P:negative regulation of transcription by RNA polymerase II"/>
    <property type="evidence" value="ECO:0007669"/>
    <property type="project" value="TreeGrafter"/>
</dbReference>
<feature type="compositionally biased region" description="Basic and acidic residues" evidence="2">
    <location>
        <begin position="297"/>
        <end position="310"/>
    </location>
</feature>
<dbReference type="Gene3D" id="3.40.50.300">
    <property type="entry name" value="P-loop containing nucleotide triphosphate hydrolases"/>
    <property type="match status" value="1"/>
</dbReference>
<evidence type="ECO:0000313" key="3">
    <source>
        <dbReference type="EMBL" id="OPJ81072.1"/>
    </source>
</evidence>
<dbReference type="GO" id="GO:0005634">
    <property type="term" value="C:nucleus"/>
    <property type="evidence" value="ECO:0007669"/>
    <property type="project" value="TreeGrafter"/>
</dbReference>
<feature type="compositionally biased region" description="Basic residues" evidence="2">
    <location>
        <begin position="975"/>
        <end position="991"/>
    </location>
</feature>
<protein>
    <submittedName>
        <fullName evidence="3">NEDD4-binding protein 2-like 2</fullName>
    </submittedName>
</protein>
<organism evidence="3 4">
    <name type="scientific">Patagioenas fasciata monilis</name>
    <dbReference type="NCBI Taxonomy" id="372326"/>
    <lineage>
        <taxon>Eukaryota</taxon>
        <taxon>Metazoa</taxon>
        <taxon>Chordata</taxon>
        <taxon>Craniata</taxon>
        <taxon>Vertebrata</taxon>
        <taxon>Euteleostomi</taxon>
        <taxon>Archelosauria</taxon>
        <taxon>Archosauria</taxon>
        <taxon>Dinosauria</taxon>
        <taxon>Saurischia</taxon>
        <taxon>Theropoda</taxon>
        <taxon>Coelurosauria</taxon>
        <taxon>Aves</taxon>
        <taxon>Neognathae</taxon>
        <taxon>Neoaves</taxon>
        <taxon>Columbimorphae</taxon>
        <taxon>Columbiformes</taxon>
        <taxon>Columbidae</taxon>
        <taxon>Patagioenas</taxon>
    </lineage>
</organism>
<dbReference type="InterPro" id="IPR027417">
    <property type="entry name" value="P-loop_NTPase"/>
</dbReference>
<sequence length="1678" mass="190039">MGSLVWLNSCFVAEYHGIFLLTTDHSSYLHHVCLQLNTSIRSVKANISSTNSKLQEASCVEALILLGDFKHPSICWKSCTVSCQQSKRLLEYIEDNFLSQVIDSPTRGDVILDLMVTKASELISDVKIGDRLGCSDCALVEFAVLRDVDQAKSKVRTLNFRKASFQLFKELVNRTPWETALRAGSRTELAGPQAQEIKIPRCKKLSKEGKRPAWLSQDLLVKLNGKKEMHRWWQQLQLSWEKLRDTAWLCIGAVRKAKAWLELNLARDVKNNKKSFYRYVNQKRKVKESVPPVISKTDKLVTTDEEKAERSPPPPAGGALLAERRQGRAGGRLCLEMLHAESQVRLLECQDEITIEPCSKKMKSTEGAYEKLSDDNQDIQEEVDAERTSNDFIPAYASDKQGQHEMQKQEKILDGILGTLNEAVPEHNQVLGQPVDSETVQNVNPPFASINDTEVEEKKDSLITNNADEDNIRNSRASFLVNKNGSDDEFFTSKEFIGPIYKPPEGNKQDKSDSCVECGSSGEDQNQLRENRTESKDPKKVQTVFSVVPEIDDELDQFYKEIHQLENENVDTDFQEKETEISQEQYSSYNCSQTSQEDYPRVLLGSPQPFYGNEQCFSGEQQSEKASNEQQFVMETSDWKNENTFHGQVDSKYWNYSVPEFRPAWQSTVSFIVPQGPLAPKFNHQSHFQILNPPPQKTNALSCHNGELYYRNYHGYHGNTDMNSHSLLLDQSTKYAGHIDIHTTQVFRHGNSDQNGLQNNGFCETREDHWKDPKVDSTEGMHIFSSLQLPEERFSCSQKLLLILRGLPGSGKSTLSRILLCQSRDGVIFSTDDYFRQQDGYTYDAAQLGDAHEWNQKRAKQAMEQGKSPVIIDNTNTQAWEMKPYVEVALEKGYKVEFHEPDTWWKFDPEELEKRNKHGVTREKITQMLERYEYQISIPIVMNSVVPPHKNTQRTPLQRRHREAILKKNPGHLLAKAKQRKKRKRNKKKKGNHAEITNKRLGGAAHHPIPDDQDTSESKEDDSEEENSKSLYTFSEGSEDPVTVCEEQPNGDNESIKEAAAVSKEGFPVTVSETSTVLNNAVKNKLPVESDGFLPIDIKPFSTENLTRSAFNDEETNQRHKENLCRNSFLKISNNENSNQESEGISEDYNTPLLRMENRLGSYQIICEPDMEDKMFGFNGGKKEISECYNSNAHDNVPDNSTEDKGALKVEENSSTAWAFFSIKLPTEELWLGCDTQVSLSSWPEDKFVGEQRPPKMRKPKQIQMNSSTQLNCCWSNEGLVNENHQVTVTEEAGNVISNGLGASPAGEVHLDSLVEAGATFMQCSSDGNVPRNNGAPITSKRKRCRRIVNLAPKFDLPRQISGSTERRKEVPRKDDVPSKRVLEVKQKNFLSKDCAEEHEQNCAFKEYSAPLSGTKATYSLPIPDTDALLCDISYIQLGQSSPMPKYSCRFCVVSRMKKEQARTLKQQKVIDKKEGESEQVSSEVTNTQPDILSSVKVVSEYPEDTNILASCSEDVHEADDPGAAEASQLEDNQDVNVKCSFLGLPLSLGFAFQLVQLFGSPGLPLESLLPDDYIVPLDWKVSKMIYSLWKTSVEEKQKTNGSQNGNTVADDIISLEDLNKDVQENQEPSETLSEMELFQGEKKRLALIPPWKDFSWPPTILNVRNNLEESNHCRFLV</sequence>
<keyword evidence="4" id="KW-1185">Reference proteome</keyword>
<dbReference type="PANTHER" id="PTHR13308:SF23">
    <property type="entry name" value="NEDD4-BINDING PROTEIN 2-LIKE 2"/>
    <property type="match status" value="1"/>
</dbReference>
<dbReference type="OrthoDB" id="3231855at2759"/>
<feature type="compositionally biased region" description="Basic and acidic residues" evidence="2">
    <location>
        <begin position="1465"/>
        <end position="1477"/>
    </location>
</feature>
<feature type="compositionally biased region" description="Basic and acidic residues" evidence="2">
    <location>
        <begin position="505"/>
        <end position="514"/>
    </location>
</feature>
<feature type="compositionally biased region" description="Acidic residues" evidence="2">
    <location>
        <begin position="1011"/>
        <end position="1025"/>
    </location>
</feature>
<feature type="region of interest" description="Disordered" evidence="2">
    <location>
        <begin position="1465"/>
        <end position="1486"/>
    </location>
</feature>
<gene>
    <name evidence="3" type="primary">N4BP2L2</name>
    <name evidence="3" type="ORF">AV530_002844</name>
</gene>
<accession>A0A1V4K9D1</accession>
<proteinExistence type="predicted"/>
<dbReference type="STRING" id="372326.A0A1V4K9D1"/>
<feature type="compositionally biased region" description="Basic and acidic residues" evidence="2">
    <location>
        <begin position="526"/>
        <end position="537"/>
    </location>
</feature>
<dbReference type="InterPro" id="IPR026302">
    <property type="entry name" value="NEDD4-bd_p2"/>
</dbReference>
<dbReference type="Pfam" id="PF13671">
    <property type="entry name" value="AAA_33"/>
    <property type="match status" value="1"/>
</dbReference>
<feature type="region of interest" description="Disordered" evidence="2">
    <location>
        <begin position="297"/>
        <end position="320"/>
    </location>
</feature>
<dbReference type="SUPFAM" id="SSF52540">
    <property type="entry name" value="P-loop containing nucleoside triphosphate hydrolases"/>
    <property type="match status" value="1"/>
</dbReference>
<evidence type="ECO:0000256" key="2">
    <source>
        <dbReference type="SAM" id="MobiDB-lite"/>
    </source>
</evidence>
<reference evidence="3 4" key="1">
    <citation type="submission" date="2016-02" db="EMBL/GenBank/DDBJ databases">
        <title>Band-tailed pigeon sequencing and assembly.</title>
        <authorList>
            <person name="Soares A.E."/>
            <person name="Novak B.J."/>
            <person name="Rice E.S."/>
            <person name="O'Connell B."/>
            <person name="Chang D."/>
            <person name="Weber S."/>
            <person name="Shapiro B."/>
        </authorList>
    </citation>
    <scope>NUCLEOTIDE SEQUENCE [LARGE SCALE GENOMIC DNA]</scope>
    <source>
        <strain evidence="3">BTP2013</strain>
        <tissue evidence="3">Blood</tissue>
    </source>
</reference>